<dbReference type="RefSeq" id="WP_099642962.1">
    <property type="nucleotide sequence ID" value="NZ_NKHF01000072.1"/>
</dbReference>
<evidence type="ECO:0000256" key="1">
    <source>
        <dbReference type="ARBA" id="ARBA00003937"/>
    </source>
</evidence>
<dbReference type="InterPro" id="IPR008278">
    <property type="entry name" value="4-PPantetheinyl_Trfase_dom"/>
</dbReference>
<comment type="similarity">
    <text evidence="3">Belongs to the P-Pant transferase superfamily. EntD family.</text>
</comment>
<dbReference type="GO" id="GO:0009366">
    <property type="term" value="C:enterobactin synthetase complex"/>
    <property type="evidence" value="ECO:0007669"/>
    <property type="project" value="InterPro"/>
</dbReference>
<dbReference type="SUPFAM" id="SSF56214">
    <property type="entry name" value="4'-phosphopantetheinyl transferase"/>
    <property type="match status" value="1"/>
</dbReference>
<evidence type="ECO:0000256" key="13">
    <source>
        <dbReference type="PIRSR" id="PIRSR603542-2"/>
    </source>
</evidence>
<evidence type="ECO:0000256" key="7">
    <source>
        <dbReference type="ARBA" id="ARBA00023191"/>
    </source>
</evidence>
<organism evidence="16 17">
    <name type="scientific">Pseudoalteromonas piscicida</name>
    <dbReference type="NCBI Taxonomy" id="43662"/>
    <lineage>
        <taxon>Bacteria</taxon>
        <taxon>Pseudomonadati</taxon>
        <taxon>Pseudomonadota</taxon>
        <taxon>Gammaproteobacteria</taxon>
        <taxon>Alteromonadales</taxon>
        <taxon>Pseudoalteromonadaceae</taxon>
        <taxon>Pseudoalteromonas</taxon>
    </lineage>
</organism>
<keyword evidence="13" id="KW-0460">Magnesium</keyword>
<comment type="catalytic activity">
    <reaction evidence="10">
        <text>apo-[aryl-carrier protein] + CoA = holo-[aryl-carrier protein] + adenosine 3',5'-bisphosphate + H(+)</text>
        <dbReference type="Rhea" id="RHEA:48404"/>
        <dbReference type="Rhea" id="RHEA-COMP:15903"/>
        <dbReference type="Rhea" id="RHEA-COMP:17557"/>
        <dbReference type="ChEBI" id="CHEBI:15378"/>
        <dbReference type="ChEBI" id="CHEBI:29999"/>
        <dbReference type="ChEBI" id="CHEBI:57287"/>
        <dbReference type="ChEBI" id="CHEBI:58343"/>
        <dbReference type="ChEBI" id="CHEBI:64479"/>
    </reaction>
</comment>
<feature type="binding site" evidence="13">
    <location>
        <position position="117"/>
    </location>
    <ligand>
        <name>Mg(2+)</name>
        <dbReference type="ChEBI" id="CHEBI:18420"/>
    </ligand>
</feature>
<dbReference type="GO" id="GO:0009239">
    <property type="term" value="P:enterobactin biosynthetic process"/>
    <property type="evidence" value="ECO:0007669"/>
    <property type="project" value="UniProtKB-UniPathway"/>
</dbReference>
<evidence type="ECO:0000256" key="11">
    <source>
        <dbReference type="ARBA" id="ARBA00049191"/>
    </source>
</evidence>
<keyword evidence="17" id="KW-1185">Reference proteome</keyword>
<accession>A0A2A5JN07</accession>
<feature type="binding site" evidence="13">
    <location>
        <position position="118"/>
    </location>
    <ligand>
        <name>Mg(2+)</name>
        <dbReference type="ChEBI" id="CHEBI:18420"/>
    </ligand>
</feature>
<evidence type="ECO:0000313" key="17">
    <source>
        <dbReference type="Proteomes" id="UP000228621"/>
    </source>
</evidence>
<dbReference type="GO" id="GO:0005886">
    <property type="term" value="C:plasma membrane"/>
    <property type="evidence" value="ECO:0007669"/>
    <property type="project" value="TreeGrafter"/>
</dbReference>
<feature type="binding site" evidence="12">
    <location>
        <position position="50"/>
    </location>
    <ligand>
        <name>CoA</name>
        <dbReference type="ChEBI" id="CHEBI:57287"/>
    </ligand>
</feature>
<dbReference type="PRINTS" id="PR01399">
    <property type="entry name" value="ENTSNTHTASED"/>
</dbReference>
<comment type="caution">
    <text evidence="16">The sequence shown here is derived from an EMBL/GenBank/DDBJ whole genome shotgun (WGS) entry which is preliminary data.</text>
</comment>
<evidence type="ECO:0000256" key="8">
    <source>
        <dbReference type="ARBA" id="ARBA00029894"/>
    </source>
</evidence>
<dbReference type="Proteomes" id="UP000228621">
    <property type="component" value="Unassembled WGS sequence"/>
</dbReference>
<dbReference type="Pfam" id="PF01648">
    <property type="entry name" value="ACPS"/>
    <property type="match status" value="1"/>
</dbReference>
<evidence type="ECO:0000256" key="3">
    <source>
        <dbReference type="ARBA" id="ARBA00008342"/>
    </source>
</evidence>
<feature type="binding site" evidence="12">
    <location>
        <position position="58"/>
    </location>
    <ligand>
        <name>CoA</name>
        <dbReference type="ChEBI" id="CHEBI:57287"/>
    </ligand>
</feature>
<dbReference type="PANTHER" id="PTHR38096">
    <property type="entry name" value="ENTEROBACTIN SYNTHASE COMPONENT D"/>
    <property type="match status" value="1"/>
</dbReference>
<comment type="subunit">
    <text evidence="4">EntB, EntD, EntE, and EntF form a multienzyme complex called enterobactin synthase.</text>
</comment>
<gene>
    <name evidence="16" type="ORF">CEX98_15540</name>
</gene>
<comment type="pathway">
    <text evidence="2">Siderophore biosynthesis; enterobactin biosynthesis.</text>
</comment>
<name>A0A2A5JN07_PSEO7</name>
<keyword evidence="7" id="KW-0259">Enterobactin biosynthesis</keyword>
<reference evidence="17" key="1">
    <citation type="journal article" date="2019" name="Genome Announc.">
        <title>Draft Genome Sequence of Pseudoalteromonas piscicida Strain 36Y ROTHPW, an Hypersaline Seawater Isolate from the South Coast of Sonora, Mexico.</title>
        <authorList>
            <person name="Sanchez-Diaz R."/>
            <person name="Molina-Garza Z.J."/>
            <person name="Cruz-Suarez L.E."/>
            <person name="Selvin J."/>
            <person name="Kiran G.S."/>
            <person name="Ibarra-Gamez J.C."/>
            <person name="Gomez-Gil B."/>
            <person name="Galaviz-Silva L."/>
        </authorList>
    </citation>
    <scope>NUCLEOTIDE SEQUENCE [LARGE SCALE GENOMIC DNA]</scope>
    <source>
        <strain evidence="17">36Y_RITHPW</strain>
    </source>
</reference>
<dbReference type="PANTHER" id="PTHR38096:SF1">
    <property type="entry name" value="ENTEROBACTIN SYNTHASE COMPONENT D"/>
    <property type="match status" value="1"/>
</dbReference>
<dbReference type="EMBL" id="NKHF01000072">
    <property type="protein sequence ID" value="PCK30800.1"/>
    <property type="molecule type" value="Genomic_DNA"/>
</dbReference>
<proteinExistence type="inferred from homology"/>
<dbReference type="GO" id="GO:0008897">
    <property type="term" value="F:holo-[acyl-carrier-protein] synthase activity"/>
    <property type="evidence" value="ECO:0007669"/>
    <property type="project" value="InterPro"/>
</dbReference>
<comment type="catalytic activity">
    <reaction evidence="11">
        <text>apo-[peptidyl-carrier protein] + CoA = holo-[peptidyl-carrier protein] + adenosine 3',5'-bisphosphate + H(+)</text>
        <dbReference type="Rhea" id="RHEA:46228"/>
        <dbReference type="Rhea" id="RHEA-COMP:11479"/>
        <dbReference type="Rhea" id="RHEA-COMP:11480"/>
        <dbReference type="ChEBI" id="CHEBI:15378"/>
        <dbReference type="ChEBI" id="CHEBI:29999"/>
        <dbReference type="ChEBI" id="CHEBI:57287"/>
        <dbReference type="ChEBI" id="CHEBI:58343"/>
        <dbReference type="ChEBI" id="CHEBI:64479"/>
    </reaction>
</comment>
<feature type="binding site" evidence="12">
    <location>
        <position position="161"/>
    </location>
    <ligand>
        <name>CoA</name>
        <dbReference type="ChEBI" id="CHEBI:57287"/>
    </ligand>
</feature>
<evidence type="ECO:0000256" key="9">
    <source>
        <dbReference type="ARBA" id="ARBA00031996"/>
    </source>
</evidence>
<evidence type="ECO:0000256" key="12">
    <source>
        <dbReference type="PIRSR" id="PIRSR603542-1"/>
    </source>
</evidence>
<feature type="binding site" evidence="12">
    <location>
        <begin position="94"/>
        <end position="95"/>
    </location>
    <ligand>
        <name>CoA</name>
        <dbReference type="ChEBI" id="CHEBI:57287"/>
    </ligand>
</feature>
<evidence type="ECO:0000313" key="16">
    <source>
        <dbReference type="EMBL" id="PCK30800.1"/>
    </source>
</evidence>
<evidence type="ECO:0000256" key="10">
    <source>
        <dbReference type="ARBA" id="ARBA00049176"/>
    </source>
</evidence>
<feature type="domain" description="4'-phosphopantetheinyl transferase" evidence="14">
    <location>
        <begin position="112"/>
        <end position="196"/>
    </location>
</feature>
<dbReference type="InterPro" id="IPR041354">
    <property type="entry name" value="4PPT_N"/>
</dbReference>
<sequence>MQSNQSHLFTPFLKHHFHCIQFDPDSYTDQSFDQHNILLPTSLEKAVAKRRAEFLAGRVCANACLTPLGHGGFPVLNGSDRAPIWPTHTIASITHTRGIAAAIATSDRMIKGLGIDIERDMKPKQEVELQRQILHSDEVNIFNQFAKTVHCPLTVIFSAKESIYKALYGTVNRFFGFDAVKLSHFDDQVLSFTLMETLHEQLVAGQVVQVFYQCKMGLVLTECEYRKTQA</sequence>
<evidence type="ECO:0000256" key="2">
    <source>
        <dbReference type="ARBA" id="ARBA00004993"/>
    </source>
</evidence>
<evidence type="ECO:0000259" key="15">
    <source>
        <dbReference type="Pfam" id="PF17837"/>
    </source>
</evidence>
<dbReference type="Pfam" id="PF17837">
    <property type="entry name" value="4PPT_N"/>
    <property type="match status" value="1"/>
</dbReference>
<feature type="binding site" evidence="12">
    <location>
        <position position="165"/>
    </location>
    <ligand>
        <name>CoA</name>
        <dbReference type="ChEBI" id="CHEBI:57287"/>
    </ligand>
</feature>
<dbReference type="Gene3D" id="3.90.470.20">
    <property type="entry name" value="4'-phosphopantetheinyl transferase domain"/>
    <property type="match status" value="1"/>
</dbReference>
<keyword evidence="13" id="KW-0479">Metal-binding</keyword>
<dbReference type="InterPro" id="IPR003542">
    <property type="entry name" value="Enbac_synth_compD-like"/>
</dbReference>
<dbReference type="GO" id="GO:0000287">
    <property type="term" value="F:magnesium ion binding"/>
    <property type="evidence" value="ECO:0007669"/>
    <property type="project" value="InterPro"/>
</dbReference>
<dbReference type="OrthoDB" id="8210607at2"/>
<feature type="domain" description="4'-phosphopantetheinyl transferase N-terminal" evidence="15">
    <location>
        <begin position="43"/>
        <end position="104"/>
    </location>
</feature>
<keyword evidence="6 16" id="KW-0808">Transferase</keyword>
<evidence type="ECO:0000256" key="4">
    <source>
        <dbReference type="ARBA" id="ARBA00011503"/>
    </source>
</evidence>
<comment type="cofactor">
    <cofactor evidence="13">
        <name>Mg(2+)</name>
        <dbReference type="ChEBI" id="CHEBI:18420"/>
    </cofactor>
</comment>
<feature type="binding site" evidence="12">
    <location>
        <position position="116"/>
    </location>
    <ligand>
        <name>CoA</name>
        <dbReference type="ChEBI" id="CHEBI:57287"/>
    </ligand>
</feature>
<evidence type="ECO:0000256" key="5">
    <source>
        <dbReference type="ARBA" id="ARBA00019087"/>
    </source>
</evidence>
<feature type="binding site" evidence="13">
    <location>
        <position position="116"/>
    </location>
    <ligand>
        <name>Mg(2+)</name>
        <dbReference type="ChEBI" id="CHEBI:18420"/>
    </ligand>
</feature>
<evidence type="ECO:0000256" key="6">
    <source>
        <dbReference type="ARBA" id="ARBA00022679"/>
    </source>
</evidence>
<protein>
    <recommendedName>
        <fullName evidence="5">Enterobactin synthase component D</fullName>
    </recommendedName>
    <alternativeName>
        <fullName evidence="8">4'-phosphopantetheinyl transferase EntD</fullName>
    </alternativeName>
    <alternativeName>
        <fullName evidence="9">Enterochelin synthase D</fullName>
    </alternativeName>
</protein>
<evidence type="ECO:0000259" key="14">
    <source>
        <dbReference type="Pfam" id="PF01648"/>
    </source>
</evidence>
<dbReference type="AlphaFoldDB" id="A0A2A5JN07"/>
<dbReference type="InterPro" id="IPR037143">
    <property type="entry name" value="4-PPantetheinyl_Trfase_dom_sf"/>
</dbReference>
<dbReference type="UniPathway" id="UPA00017"/>
<comment type="function">
    <text evidence="1">Involved in the biosynthesis of the siderophore enterobactin (enterochelin), which is a macrocyclic trimeric lactone of N-(2,3-dihydroxybenzoyl)-serine. The serine trilactone serves as a scaffolding for the three catechol functionalities that provide hexadentate coordination for the tightly ligated iron(2+) atoms. Plays an essential role in the assembly of the enterobactin by catalyzing the transfer of the 4'-phosphopantetheine (Ppant) moiety from coenzyme A to the apo-domains of both EntB (ArCP domain) and EntF (PCP domain) to yield their holo-forms which make them competent for the activation of 2,3-dihydroxybenzoate (DHB) and L-serine, respectively.</text>
</comment>